<proteinExistence type="inferred from homology"/>
<dbReference type="InterPro" id="IPR044929">
    <property type="entry name" value="DNA/RNA_non-sp_Endonuclease_sf"/>
</dbReference>
<evidence type="ECO:0000256" key="1">
    <source>
        <dbReference type="ARBA" id="ARBA00010052"/>
    </source>
</evidence>
<keyword evidence="3" id="KW-0378">Hydrolase</keyword>
<dbReference type="Pfam" id="PF01223">
    <property type="entry name" value="Endonuclease_NS"/>
    <property type="match status" value="1"/>
</dbReference>
<dbReference type="GO" id="GO:0000014">
    <property type="term" value="F:single-stranded DNA endodeoxyribonuclease activity"/>
    <property type="evidence" value="ECO:0007669"/>
    <property type="project" value="TreeGrafter"/>
</dbReference>
<evidence type="ECO:0000313" key="8">
    <source>
        <dbReference type="Proteomes" id="UP001107558"/>
    </source>
</evidence>
<feature type="transmembrane region" description="Helical" evidence="4">
    <location>
        <begin position="418"/>
        <end position="441"/>
    </location>
</feature>
<organism evidence="7 8">
    <name type="scientific">Polypedilum vanderplanki</name>
    <name type="common">Sleeping chironomid midge</name>
    <dbReference type="NCBI Taxonomy" id="319348"/>
    <lineage>
        <taxon>Eukaryota</taxon>
        <taxon>Metazoa</taxon>
        <taxon>Ecdysozoa</taxon>
        <taxon>Arthropoda</taxon>
        <taxon>Hexapoda</taxon>
        <taxon>Insecta</taxon>
        <taxon>Pterygota</taxon>
        <taxon>Neoptera</taxon>
        <taxon>Endopterygota</taxon>
        <taxon>Diptera</taxon>
        <taxon>Nematocera</taxon>
        <taxon>Chironomoidea</taxon>
        <taxon>Chironomidae</taxon>
        <taxon>Chironominae</taxon>
        <taxon>Polypedilum</taxon>
        <taxon>Polypedilum</taxon>
    </lineage>
</organism>
<dbReference type="GO" id="GO:0046872">
    <property type="term" value="F:metal ion binding"/>
    <property type="evidence" value="ECO:0007669"/>
    <property type="project" value="InterPro"/>
</dbReference>
<keyword evidence="4" id="KW-0472">Membrane</keyword>
<gene>
    <name evidence="7" type="ORF">PVAND_017473</name>
</gene>
<dbReference type="PANTHER" id="PTHR13966:SF17">
    <property type="entry name" value="ENDONUCLEASE-RELATED"/>
    <property type="match status" value="1"/>
</dbReference>
<comment type="similarity">
    <text evidence="1">Belongs to the DNA/RNA non-specific endonuclease family.</text>
</comment>
<dbReference type="Proteomes" id="UP001107558">
    <property type="component" value="Chromosome 4"/>
</dbReference>
<dbReference type="Gene3D" id="3.40.570.10">
    <property type="entry name" value="Extracellular Endonuclease, subunit A"/>
    <property type="match status" value="1"/>
</dbReference>
<feature type="signal peptide" evidence="5">
    <location>
        <begin position="1"/>
        <end position="23"/>
    </location>
</feature>
<keyword evidence="5" id="KW-0732">Signal</keyword>
<dbReference type="OrthoDB" id="5960141at2759"/>
<dbReference type="InterPro" id="IPR001604">
    <property type="entry name" value="Endo_G_ENPP1-like_dom"/>
</dbReference>
<dbReference type="PANTHER" id="PTHR13966">
    <property type="entry name" value="ENDONUCLEASE RELATED"/>
    <property type="match status" value="1"/>
</dbReference>
<accession>A0A9J6BIP9</accession>
<keyword evidence="4" id="KW-1133">Transmembrane helix</keyword>
<dbReference type="InterPro" id="IPR040255">
    <property type="entry name" value="Non-specific_endonuclease"/>
</dbReference>
<dbReference type="SMART" id="SM00892">
    <property type="entry name" value="Endonuclease_NS"/>
    <property type="match status" value="1"/>
</dbReference>
<keyword evidence="3" id="KW-0255">Endonuclease</keyword>
<protein>
    <recommendedName>
        <fullName evidence="6">DNA/RNA non-specific endonuclease/pyrophosphatase/phosphodiesterase domain-containing protein</fullName>
    </recommendedName>
</protein>
<dbReference type="AlphaFoldDB" id="A0A9J6BIP9"/>
<evidence type="ECO:0000259" key="6">
    <source>
        <dbReference type="SMART" id="SM00892"/>
    </source>
</evidence>
<reference evidence="7" key="1">
    <citation type="submission" date="2021-03" db="EMBL/GenBank/DDBJ databases">
        <title>Chromosome level genome of the anhydrobiotic midge Polypedilum vanderplanki.</title>
        <authorList>
            <person name="Yoshida Y."/>
            <person name="Kikawada T."/>
            <person name="Gusev O."/>
        </authorList>
    </citation>
    <scope>NUCLEOTIDE SEQUENCE</scope>
    <source>
        <strain evidence="7">NIAS01</strain>
        <tissue evidence="7">Whole body or cell culture</tissue>
    </source>
</reference>
<dbReference type="EMBL" id="JADBJN010000004">
    <property type="protein sequence ID" value="KAG5669586.1"/>
    <property type="molecule type" value="Genomic_DNA"/>
</dbReference>
<dbReference type="GO" id="GO:0006309">
    <property type="term" value="P:apoptotic DNA fragmentation"/>
    <property type="evidence" value="ECO:0007669"/>
    <property type="project" value="TreeGrafter"/>
</dbReference>
<keyword evidence="2" id="KW-0540">Nuclease</keyword>
<name>A0A9J6BIP9_POLVA</name>
<dbReference type="GO" id="GO:0005743">
    <property type="term" value="C:mitochondrial inner membrane"/>
    <property type="evidence" value="ECO:0007669"/>
    <property type="project" value="TreeGrafter"/>
</dbReference>
<keyword evidence="4" id="KW-0812">Transmembrane</keyword>
<evidence type="ECO:0000256" key="2">
    <source>
        <dbReference type="ARBA" id="ARBA00022722"/>
    </source>
</evidence>
<dbReference type="SUPFAM" id="SSF54060">
    <property type="entry name" value="His-Me finger endonucleases"/>
    <property type="match status" value="1"/>
</dbReference>
<feature type="chain" id="PRO_5039886188" description="DNA/RNA non-specific endonuclease/pyrophosphatase/phosphodiesterase domain-containing protein" evidence="5">
    <location>
        <begin position="24"/>
        <end position="466"/>
    </location>
</feature>
<evidence type="ECO:0000256" key="3">
    <source>
        <dbReference type="ARBA" id="ARBA00022759"/>
    </source>
</evidence>
<dbReference type="InterPro" id="IPR044925">
    <property type="entry name" value="His-Me_finger_sf"/>
</dbReference>
<evidence type="ECO:0000256" key="4">
    <source>
        <dbReference type="SAM" id="Phobius"/>
    </source>
</evidence>
<dbReference type="GO" id="GO:0004521">
    <property type="term" value="F:RNA endonuclease activity"/>
    <property type="evidence" value="ECO:0007669"/>
    <property type="project" value="TreeGrafter"/>
</dbReference>
<evidence type="ECO:0000313" key="7">
    <source>
        <dbReference type="EMBL" id="KAG5669586.1"/>
    </source>
</evidence>
<evidence type="ECO:0000256" key="5">
    <source>
        <dbReference type="SAM" id="SignalP"/>
    </source>
</evidence>
<comment type="caution">
    <text evidence="7">The sequence shown here is derived from an EMBL/GenBank/DDBJ whole genome shotgun (WGS) entry which is preliminary data.</text>
</comment>
<dbReference type="GO" id="GO:0003676">
    <property type="term" value="F:nucleic acid binding"/>
    <property type="evidence" value="ECO:0007669"/>
    <property type="project" value="InterPro"/>
</dbReference>
<dbReference type="GO" id="GO:0005634">
    <property type="term" value="C:nucleus"/>
    <property type="evidence" value="ECO:0007669"/>
    <property type="project" value="TreeGrafter"/>
</dbReference>
<sequence>MHFFSILIIAFYLNSSSFIVATAVDENGCNVNLRTSFSQTSPLLIQDNKLYRPTSKSESIIFAQNETVEMYCEEWLNVFDINSNKTFKGLYTAICDNGNNFLIQGTNATFQFQDLMCKDLPRFTRKQTITKCYSVDDNAIFHEIGYQIDNNRALTLYESCFNGQRTWYTKYDIDQYWKSFFKFTRPQTFENDIYSMRENYFDPYIQKEKIRENFSGNLPAEIQELYENGGFFSQGLLAASSDFIFPSDKNLTFHLINVAPQWSKFDGENWMRIETATANYAAKKSKDLFTYTGTYGVIDFKAYGFDQEFYLGNSILPVPKLFYKIITNGDEGVVFIGLNDPFPTNTNDIENYKICQDISDDYNWDESFDAWNMHRQNISKGYSYACELNEFLDVVKISYMNKVSGVLGATRKSFISNYSAITITIAVIVGFIAVICLLICIKKSFNWFLRRNNNYNRLDNDSEPQI</sequence>
<feature type="domain" description="DNA/RNA non-specific endonuclease/pyrophosphatase/phosphodiesterase" evidence="6">
    <location>
        <begin position="153"/>
        <end position="391"/>
    </location>
</feature>
<keyword evidence="8" id="KW-1185">Reference proteome</keyword>